<proteinExistence type="inferred from homology"/>
<dbReference type="InterPro" id="IPR024535">
    <property type="entry name" value="RHGA/B-epi-like_pectate_lyase"/>
</dbReference>
<evidence type="ECO:0000313" key="6">
    <source>
        <dbReference type="EMBL" id="RKN44944.1"/>
    </source>
</evidence>
<dbReference type="Proteomes" id="UP000272474">
    <property type="component" value="Unassembled WGS sequence"/>
</dbReference>
<dbReference type="Pfam" id="PF12708">
    <property type="entry name" value="Pect-lyase_RHGA_epim"/>
    <property type="match status" value="1"/>
</dbReference>
<comment type="caution">
    <text evidence="6">The sequence shown here is derived from an EMBL/GenBank/DDBJ whole genome shotgun (WGS) entry which is preliminary data.</text>
</comment>
<dbReference type="InterPro" id="IPR011050">
    <property type="entry name" value="Pectin_lyase_fold/virulence"/>
</dbReference>
<dbReference type="InterPro" id="IPR000743">
    <property type="entry name" value="Glyco_hydro_28"/>
</dbReference>
<dbReference type="Gene3D" id="2.160.20.10">
    <property type="entry name" value="Single-stranded right-handed beta-helix, Pectin lyase-like"/>
    <property type="match status" value="1"/>
</dbReference>
<reference evidence="6 7" key="1">
    <citation type="journal article" date="2014" name="Int. J. Syst. Evol. Microbiol.">
        <title>Streptomyces hoynatensis sp. nov., isolated from deep marine sediment.</title>
        <authorList>
            <person name="Veyisoglu A."/>
            <person name="Sahin N."/>
        </authorList>
    </citation>
    <scope>NUCLEOTIDE SEQUENCE [LARGE SCALE GENOMIC DNA]</scope>
    <source>
        <strain evidence="6 7">KCTC 29097</strain>
    </source>
</reference>
<sequence length="440" mass="47984">MTSPQEAARQADAIAARVRPPVFPDREFPVTEYGAVGDGRTDCTAALAAAVAACHAAGGGHVTVPAGTFATGAIHLRSGVDLHLSAGATLAFSRDPAAYLPPVLTRFQGVETFGYSPFVYAHGQRNIAVTGEGVLDGRADETHWWDWSGQEEFGWRPGLPQQEDDWPLLWRQAERGDPVEQRVYATGHHFRPNFLETYRCENVLIRGVTFVRSPMWVMHPVLCRNVLVENVTVDSIGPNNDGCDPESCRDVVIRGCSFRAGDDCIAVKSGREADGRRVNVPSENILIEDCEMLHRYGAITLGSDMTGGIRNVFARRCRIGGPGLYFGLYIKTNSVRGGFAENIQLDDLTVTHLTKEFLTCDFYRGEGDTGDHPPRVGDIGVRNVTVERARRALLVQGYPHAPVRGLRLADCSFGEMGEDDLLGNVEGLILDNVSGTRTCG</sequence>
<comment type="similarity">
    <text evidence="1 4">Belongs to the glycosyl hydrolase 28 family.</text>
</comment>
<dbReference type="OrthoDB" id="3196343at2"/>
<dbReference type="SUPFAM" id="SSF51126">
    <property type="entry name" value="Pectin lyase-like"/>
    <property type="match status" value="1"/>
</dbReference>
<keyword evidence="3 4" id="KW-0326">Glycosidase</keyword>
<gene>
    <name evidence="6" type="ORF">D7294_07500</name>
</gene>
<name>A0A3A9ZAW8_9ACTN</name>
<protein>
    <submittedName>
        <fullName evidence="6">Glycoside hydrolase family 28 protein</fullName>
    </submittedName>
</protein>
<feature type="domain" description="Rhamnogalacturonase A/B/Epimerase-like pectate lyase" evidence="5">
    <location>
        <begin position="30"/>
        <end position="82"/>
    </location>
</feature>
<dbReference type="Pfam" id="PF00295">
    <property type="entry name" value="Glyco_hydro_28"/>
    <property type="match status" value="1"/>
</dbReference>
<evidence type="ECO:0000259" key="5">
    <source>
        <dbReference type="Pfam" id="PF12708"/>
    </source>
</evidence>
<evidence type="ECO:0000313" key="7">
    <source>
        <dbReference type="Proteomes" id="UP000272474"/>
    </source>
</evidence>
<dbReference type="RefSeq" id="WP_120676830.1">
    <property type="nucleotide sequence ID" value="NZ_RBAL01000003.1"/>
</dbReference>
<dbReference type="InterPro" id="IPR006626">
    <property type="entry name" value="PbH1"/>
</dbReference>
<dbReference type="InterPro" id="IPR051801">
    <property type="entry name" value="GH28_Enzymes"/>
</dbReference>
<dbReference type="EMBL" id="RBAL01000003">
    <property type="protein sequence ID" value="RKN44944.1"/>
    <property type="molecule type" value="Genomic_DNA"/>
</dbReference>
<organism evidence="6 7">
    <name type="scientific">Streptomyces hoynatensis</name>
    <dbReference type="NCBI Taxonomy" id="1141874"/>
    <lineage>
        <taxon>Bacteria</taxon>
        <taxon>Bacillati</taxon>
        <taxon>Actinomycetota</taxon>
        <taxon>Actinomycetes</taxon>
        <taxon>Kitasatosporales</taxon>
        <taxon>Streptomycetaceae</taxon>
        <taxon>Streptomyces</taxon>
    </lineage>
</organism>
<evidence type="ECO:0000256" key="1">
    <source>
        <dbReference type="ARBA" id="ARBA00008834"/>
    </source>
</evidence>
<keyword evidence="7" id="KW-1185">Reference proteome</keyword>
<accession>A0A3A9ZAW8</accession>
<evidence type="ECO:0000256" key="2">
    <source>
        <dbReference type="ARBA" id="ARBA00022801"/>
    </source>
</evidence>
<dbReference type="AlphaFoldDB" id="A0A3A9ZAW8"/>
<dbReference type="GO" id="GO:0004650">
    <property type="term" value="F:polygalacturonase activity"/>
    <property type="evidence" value="ECO:0007669"/>
    <property type="project" value="InterPro"/>
</dbReference>
<evidence type="ECO:0000256" key="3">
    <source>
        <dbReference type="ARBA" id="ARBA00023295"/>
    </source>
</evidence>
<dbReference type="GO" id="GO:0005975">
    <property type="term" value="P:carbohydrate metabolic process"/>
    <property type="evidence" value="ECO:0007669"/>
    <property type="project" value="InterPro"/>
</dbReference>
<dbReference type="PANTHER" id="PTHR31339">
    <property type="entry name" value="PECTIN LYASE-RELATED"/>
    <property type="match status" value="1"/>
</dbReference>
<dbReference type="SMART" id="SM00710">
    <property type="entry name" value="PbH1"/>
    <property type="match status" value="4"/>
</dbReference>
<dbReference type="PANTHER" id="PTHR31339:SF9">
    <property type="entry name" value="PLASMIN AND FIBRONECTIN-BINDING PROTEIN A"/>
    <property type="match status" value="1"/>
</dbReference>
<evidence type="ECO:0000256" key="4">
    <source>
        <dbReference type="RuleBase" id="RU361169"/>
    </source>
</evidence>
<dbReference type="InterPro" id="IPR012334">
    <property type="entry name" value="Pectin_lyas_fold"/>
</dbReference>
<keyword evidence="2 4" id="KW-0378">Hydrolase</keyword>